<evidence type="ECO:0000259" key="1">
    <source>
        <dbReference type="Pfam" id="PF21599"/>
    </source>
</evidence>
<accession>A0A1I7X871</accession>
<feature type="domain" description="ZSWIM3 N-terminal" evidence="1">
    <location>
        <begin position="49"/>
        <end position="134"/>
    </location>
</feature>
<dbReference type="AlphaFoldDB" id="A0A1I7X871"/>
<name>A0A1I7X871_HETBA</name>
<dbReference type="WBParaSite" id="Hba_13840">
    <property type="protein sequence ID" value="Hba_13840"/>
    <property type="gene ID" value="Hba_13840"/>
</dbReference>
<dbReference type="Pfam" id="PF21599">
    <property type="entry name" value="ZSWIM3_N"/>
    <property type="match status" value="1"/>
</dbReference>
<evidence type="ECO:0000313" key="3">
    <source>
        <dbReference type="WBParaSite" id="Hba_13840"/>
    </source>
</evidence>
<protein>
    <submittedName>
        <fullName evidence="3">FAR1 domain-containing protein</fullName>
    </submittedName>
</protein>
<keyword evidence="2" id="KW-1185">Reference proteome</keyword>
<organism evidence="2 3">
    <name type="scientific">Heterorhabditis bacteriophora</name>
    <name type="common">Entomopathogenic nematode worm</name>
    <dbReference type="NCBI Taxonomy" id="37862"/>
    <lineage>
        <taxon>Eukaryota</taxon>
        <taxon>Metazoa</taxon>
        <taxon>Ecdysozoa</taxon>
        <taxon>Nematoda</taxon>
        <taxon>Chromadorea</taxon>
        <taxon>Rhabditida</taxon>
        <taxon>Rhabditina</taxon>
        <taxon>Rhabditomorpha</taxon>
        <taxon>Strongyloidea</taxon>
        <taxon>Heterorhabditidae</taxon>
        <taxon>Heterorhabditis</taxon>
    </lineage>
</organism>
<dbReference type="Proteomes" id="UP000095283">
    <property type="component" value="Unplaced"/>
</dbReference>
<proteinExistence type="predicted"/>
<sequence>MWFLAAKIVATSGRPIATQSSTDPSHATAVPPSQAVTVNTSQTLISHDARFHSYAEFEEAFEVWKRECLHPFRVASSETLREPDGTVNTVFKYRYVVFHCAHYGEPRMRGIGKRPNQNYLPSGCRAMLRLNYNFNEQVSLNYIYNSNNKIIQLTYVF</sequence>
<reference evidence="3" key="1">
    <citation type="submission" date="2016-11" db="UniProtKB">
        <authorList>
            <consortium name="WormBaseParasite"/>
        </authorList>
    </citation>
    <scope>IDENTIFICATION</scope>
</reference>
<dbReference type="InterPro" id="IPR048325">
    <property type="entry name" value="ZSWIM3_N"/>
</dbReference>
<evidence type="ECO:0000313" key="2">
    <source>
        <dbReference type="Proteomes" id="UP000095283"/>
    </source>
</evidence>